<sequence length="164" mass="19273">MRTLRLPSVPVIDLQKLASVDYELERLHLACKEWGFFQVINHGVSISLLEKFKLEIENFFKLPYEEKKQLWPEPDNHEGFGQLFVVSEDQKLDWSDMFYITTLPLNLRNTQLFNKLPPNLRCLNLSISIGPIQLCQLELLFITLNRFNLPNPYHSIKLSLSWSL</sequence>
<evidence type="ECO:0000313" key="1">
    <source>
        <dbReference type="EMBL" id="KAJ0021019.1"/>
    </source>
</evidence>
<keyword evidence="2" id="KW-1185">Reference proteome</keyword>
<organism evidence="1 2">
    <name type="scientific">Pistacia integerrima</name>
    <dbReference type="NCBI Taxonomy" id="434235"/>
    <lineage>
        <taxon>Eukaryota</taxon>
        <taxon>Viridiplantae</taxon>
        <taxon>Streptophyta</taxon>
        <taxon>Embryophyta</taxon>
        <taxon>Tracheophyta</taxon>
        <taxon>Spermatophyta</taxon>
        <taxon>Magnoliopsida</taxon>
        <taxon>eudicotyledons</taxon>
        <taxon>Gunneridae</taxon>
        <taxon>Pentapetalae</taxon>
        <taxon>rosids</taxon>
        <taxon>malvids</taxon>
        <taxon>Sapindales</taxon>
        <taxon>Anacardiaceae</taxon>
        <taxon>Pistacia</taxon>
    </lineage>
</organism>
<gene>
    <name evidence="1" type="ORF">Pint_31373</name>
</gene>
<dbReference type="Proteomes" id="UP001163603">
    <property type="component" value="Chromosome 11"/>
</dbReference>
<proteinExistence type="predicted"/>
<evidence type="ECO:0000313" key="2">
    <source>
        <dbReference type="Proteomes" id="UP001163603"/>
    </source>
</evidence>
<accession>A0ACC0XRW9</accession>
<comment type="caution">
    <text evidence="1">The sequence shown here is derived from an EMBL/GenBank/DDBJ whole genome shotgun (WGS) entry which is preliminary data.</text>
</comment>
<name>A0ACC0XRW9_9ROSI</name>
<protein>
    <submittedName>
        <fullName evidence="1">Uncharacterized protein</fullName>
    </submittedName>
</protein>
<reference evidence="2" key="1">
    <citation type="journal article" date="2023" name="G3 (Bethesda)">
        <title>Genome assembly and association tests identify interacting loci associated with vigor, precocity, and sex in interspecific pistachio rootstocks.</title>
        <authorList>
            <person name="Palmer W."/>
            <person name="Jacygrad E."/>
            <person name="Sagayaradj S."/>
            <person name="Cavanaugh K."/>
            <person name="Han R."/>
            <person name="Bertier L."/>
            <person name="Beede B."/>
            <person name="Kafkas S."/>
            <person name="Golino D."/>
            <person name="Preece J."/>
            <person name="Michelmore R."/>
        </authorList>
    </citation>
    <scope>NUCLEOTIDE SEQUENCE [LARGE SCALE GENOMIC DNA]</scope>
</reference>
<dbReference type="EMBL" id="CM047746">
    <property type="protein sequence ID" value="KAJ0021019.1"/>
    <property type="molecule type" value="Genomic_DNA"/>
</dbReference>